<proteinExistence type="predicted"/>
<keyword evidence="3" id="KW-1185">Reference proteome</keyword>
<dbReference type="GO" id="GO:0051536">
    <property type="term" value="F:iron-sulfur cluster binding"/>
    <property type="evidence" value="ECO:0007669"/>
    <property type="project" value="InterPro"/>
</dbReference>
<dbReference type="AlphaFoldDB" id="A0A1I4JCT9"/>
<gene>
    <name evidence="2" type="ORF">SAMN04488042_101958</name>
</gene>
<organism evidence="2 3">
    <name type="scientific">Shimia aestuarii</name>
    <dbReference type="NCBI Taxonomy" id="254406"/>
    <lineage>
        <taxon>Bacteria</taxon>
        <taxon>Pseudomonadati</taxon>
        <taxon>Pseudomonadota</taxon>
        <taxon>Alphaproteobacteria</taxon>
        <taxon>Rhodobacterales</taxon>
        <taxon>Roseobacteraceae</taxon>
    </lineage>
</organism>
<dbReference type="Proteomes" id="UP000199144">
    <property type="component" value="Unassembled WGS sequence"/>
</dbReference>
<dbReference type="STRING" id="254406.SAMN04488042_101958"/>
<keyword evidence="1" id="KW-0560">Oxidoreductase</keyword>
<dbReference type="SUPFAM" id="SSF54292">
    <property type="entry name" value="2Fe-2S ferredoxin-like"/>
    <property type="match status" value="1"/>
</dbReference>
<dbReference type="InterPro" id="IPR036010">
    <property type="entry name" value="2Fe-2S_ferredoxin-like_sf"/>
</dbReference>
<name>A0A1I4JCT9_9RHOB</name>
<dbReference type="Gene3D" id="3.10.20.440">
    <property type="entry name" value="2Fe-2S iron-sulphur cluster binding domain, sarcosine oxidase, alpha subunit, N-terminal domain"/>
    <property type="match status" value="1"/>
</dbReference>
<dbReference type="InterPro" id="IPR042204">
    <property type="entry name" value="2Fe-2S-bd_N"/>
</dbReference>
<reference evidence="2 3" key="1">
    <citation type="submission" date="2016-10" db="EMBL/GenBank/DDBJ databases">
        <authorList>
            <person name="de Groot N.N."/>
        </authorList>
    </citation>
    <scope>NUCLEOTIDE SEQUENCE [LARGE SCALE GENOMIC DNA]</scope>
    <source>
        <strain evidence="2 3">DSM 15283</strain>
    </source>
</reference>
<protein>
    <submittedName>
        <fullName evidence="2">2Fe-2S iron-sulfur cluster binding domain-containing protein</fullName>
    </submittedName>
</protein>
<dbReference type="RefSeq" id="WP_242654694.1">
    <property type="nucleotide sequence ID" value="NZ_FOTQ01000001.1"/>
</dbReference>
<evidence type="ECO:0000313" key="2">
    <source>
        <dbReference type="EMBL" id="SFL64003.1"/>
    </source>
</evidence>
<dbReference type="Pfam" id="PF13510">
    <property type="entry name" value="Fer2_4"/>
    <property type="match status" value="1"/>
</dbReference>
<accession>A0A1I4JCT9</accession>
<evidence type="ECO:0000256" key="1">
    <source>
        <dbReference type="ARBA" id="ARBA00023002"/>
    </source>
</evidence>
<dbReference type="GO" id="GO:0016491">
    <property type="term" value="F:oxidoreductase activity"/>
    <property type="evidence" value="ECO:0007669"/>
    <property type="project" value="UniProtKB-KW"/>
</dbReference>
<dbReference type="EMBL" id="FOTQ01000001">
    <property type="protein sequence ID" value="SFL64003.1"/>
    <property type="molecule type" value="Genomic_DNA"/>
</dbReference>
<evidence type="ECO:0000313" key="3">
    <source>
        <dbReference type="Proteomes" id="UP000199144"/>
    </source>
</evidence>
<sequence>MKPDSRFELLEPDVPHVAVHFAGQSYRLPEGANLAAALLAAGVKVFGRTAQRGVGRAPFCMMGACFDCLVEVDGESRQACLMQVREGMDIRRSGQAQEGPYEAR</sequence>